<dbReference type="EMBL" id="CP018077">
    <property type="protein sequence ID" value="APE45744.1"/>
    <property type="molecule type" value="Genomic_DNA"/>
</dbReference>
<dbReference type="KEGG" id="suam:BOO69_18975"/>
<dbReference type="Gene3D" id="3.30.300.180">
    <property type="match status" value="1"/>
</dbReference>
<dbReference type="InterPro" id="IPR038454">
    <property type="entry name" value="DnaA_N_sf"/>
</dbReference>
<gene>
    <name evidence="2" type="ORF">BOO69_18975</name>
</gene>
<evidence type="ECO:0000313" key="3">
    <source>
        <dbReference type="Proteomes" id="UP000181897"/>
    </source>
</evidence>
<dbReference type="RefSeq" id="WP_071974083.1">
    <property type="nucleotide sequence ID" value="NZ_CP018077.1"/>
</dbReference>
<geneLocation type="plasmid" evidence="2 3">
    <name>unnamed1</name>
</geneLocation>
<evidence type="ECO:0000259" key="1">
    <source>
        <dbReference type="Pfam" id="PF11638"/>
    </source>
</evidence>
<evidence type="ECO:0000313" key="2">
    <source>
        <dbReference type="EMBL" id="APE45744.1"/>
    </source>
</evidence>
<organism evidence="2 3">
    <name type="scientific">Sulfitobacter alexandrii</name>
    <dbReference type="NCBI Taxonomy" id="1917485"/>
    <lineage>
        <taxon>Bacteria</taxon>
        <taxon>Pseudomonadati</taxon>
        <taxon>Pseudomonadota</taxon>
        <taxon>Alphaproteobacteria</taxon>
        <taxon>Rhodobacterales</taxon>
        <taxon>Roseobacteraceae</taxon>
        <taxon>Sulfitobacter</taxon>
    </lineage>
</organism>
<dbReference type="Pfam" id="PF11638">
    <property type="entry name" value="DnaA_N"/>
    <property type="match status" value="1"/>
</dbReference>
<name>A0A1J0WNK4_9RHOB</name>
<protein>
    <recommendedName>
        <fullName evidence="1">DnaA N-terminal domain-containing protein</fullName>
    </recommendedName>
</protein>
<keyword evidence="2" id="KW-0614">Plasmid</keyword>
<reference evidence="2 3" key="1">
    <citation type="submission" date="2016-11" db="EMBL/GenBank/DDBJ databases">
        <title>Complete genome sequence of Sulfitobacter sp. AM1-D1, a toxic bacteria associated with marine dinoflagellate Alexandrium minutum in East China Sea.</title>
        <authorList>
            <person name="Yang Q."/>
            <person name="Zhang X."/>
            <person name="Tian X."/>
        </authorList>
    </citation>
    <scope>NUCLEOTIDE SEQUENCE [LARGE SCALE GENOMIC DNA]</scope>
    <source>
        <strain evidence="2 3">AM1-D1</strain>
        <plasmid evidence="2 3">unnamed1</plasmid>
    </source>
</reference>
<accession>A0A1J0WNK4</accession>
<dbReference type="Proteomes" id="UP000181897">
    <property type="component" value="Plasmid unnamed1"/>
</dbReference>
<dbReference type="AlphaFoldDB" id="A0A1J0WNK4"/>
<dbReference type="OrthoDB" id="7657434at2"/>
<feature type="domain" description="DnaA N-terminal" evidence="1">
    <location>
        <begin position="161"/>
        <end position="219"/>
    </location>
</feature>
<proteinExistence type="predicted"/>
<sequence>MKIQRAMGPDAGVVKYDLLTALSVAGLAGSPGLATSLMRLIALVTARYNWREDEFCVGQKDMARMWSVDERTVKRQIKRLLEAEVLICKRPGVRGRVGAYRLNHGGIARLSAPTWHLVGPDFEARMQARYGADEAEKVVRLGDYVAAAEPAKDTGASGTPWARAMATLRSEDKAQYEAWFQRLGYLSVEGGVVHVTCPSAFIRRYIETHLMQRLLNAVRAEFGGVSEVRIRV</sequence>
<keyword evidence="3" id="KW-1185">Reference proteome</keyword>
<dbReference type="InterPro" id="IPR024633">
    <property type="entry name" value="DnaA_N_dom"/>
</dbReference>